<reference evidence="3 4" key="1">
    <citation type="submission" date="2016-03" db="EMBL/GenBank/DDBJ databases">
        <authorList>
            <person name="Ploux O."/>
        </authorList>
    </citation>
    <scope>NUCLEOTIDE SEQUENCE [LARGE SCALE GENOMIC DNA]</scope>
    <source>
        <strain evidence="3 4">UAMH 11012</strain>
    </source>
</reference>
<evidence type="ECO:0000313" key="4">
    <source>
        <dbReference type="Proteomes" id="UP000184330"/>
    </source>
</evidence>
<dbReference type="PANTHER" id="PTHR10039:SF5">
    <property type="entry name" value="NACHT DOMAIN-CONTAINING PROTEIN"/>
    <property type="match status" value="1"/>
</dbReference>
<feature type="region of interest" description="Disordered" evidence="1">
    <location>
        <begin position="96"/>
        <end position="118"/>
    </location>
</feature>
<proteinExistence type="predicted"/>
<evidence type="ECO:0000256" key="1">
    <source>
        <dbReference type="SAM" id="MobiDB-lite"/>
    </source>
</evidence>
<dbReference type="Proteomes" id="UP000184330">
    <property type="component" value="Unassembled WGS sequence"/>
</dbReference>
<dbReference type="EMBL" id="FJOG01000016">
    <property type="protein sequence ID" value="CZR60408.1"/>
    <property type="molecule type" value="Genomic_DNA"/>
</dbReference>
<gene>
    <name evidence="3" type="ORF">PAC_10304</name>
</gene>
<name>A0A1L7X5U5_9HELO</name>
<sequence length="598" mass="68258">MHQSNDPMSSDRIKETFLDIGPRNIAGFSSILSTAAKAERDTLARSRILEFLRFSSMKERLERISEAYEETFDWVYNAKDEPLFQSPSNINEAVIVPDQISDRSPDSPRTTQRRRENQRPWSILSKGCVVKRPVTGSLGSLALPWSRSELLAAFRTLTKSDENKFLFIDGLDESDGNDTDLAKFVLEIASRRNVKICVASRPWLAFEDAFQCRPSLRLEDLTPPDIHRFVAGTLAENRMFSELQRLYPEDAENFLIEVTGKACEVFLWVRLVVVSLLEGLRGGDSVADLKERLLAIPTDLEALIWRILHCLDRTYLGHASRLFQFIRAATEPLSLLTLSFAEDDCMTCMTAKVKPMSSGGRDFRAETMRRRLNSRCKGLIEAPTFELQRAEARVQYLHRTVRDFLAKEGVWDYIVSSTRDRYDPDFNLCGAFLLQVKTLEPRKSELVLEYFWASLRSCIDYSRHLEHRRQDIHIDIIDELGTAAEQLFNTQSPSGEIWFDTLLEDSRFGGDSGLASFLGYALAYPLYSYVEYKLRDGHEFDPSNLDALLDKGRGKDPKGRARIQGILRGLNLMPPAQKAPRSRFQVHNLIKKFSGRAT</sequence>
<dbReference type="PANTHER" id="PTHR10039">
    <property type="entry name" value="AMELOGENIN"/>
    <property type="match status" value="1"/>
</dbReference>
<feature type="domain" description="DUF7791" evidence="2">
    <location>
        <begin position="311"/>
        <end position="444"/>
    </location>
</feature>
<dbReference type="InterPro" id="IPR056693">
    <property type="entry name" value="DUF7791"/>
</dbReference>
<organism evidence="3 4">
    <name type="scientific">Phialocephala subalpina</name>
    <dbReference type="NCBI Taxonomy" id="576137"/>
    <lineage>
        <taxon>Eukaryota</taxon>
        <taxon>Fungi</taxon>
        <taxon>Dikarya</taxon>
        <taxon>Ascomycota</taxon>
        <taxon>Pezizomycotina</taxon>
        <taxon>Leotiomycetes</taxon>
        <taxon>Helotiales</taxon>
        <taxon>Mollisiaceae</taxon>
        <taxon>Phialocephala</taxon>
        <taxon>Phialocephala fortinii species complex</taxon>
    </lineage>
</organism>
<protein>
    <recommendedName>
        <fullName evidence="2">DUF7791 domain-containing protein</fullName>
    </recommendedName>
</protein>
<dbReference type="Pfam" id="PF25053">
    <property type="entry name" value="DUF7791"/>
    <property type="match status" value="1"/>
</dbReference>
<evidence type="ECO:0000259" key="2">
    <source>
        <dbReference type="Pfam" id="PF25053"/>
    </source>
</evidence>
<keyword evidence="4" id="KW-1185">Reference proteome</keyword>
<dbReference type="STRING" id="576137.A0A1L7X5U5"/>
<dbReference type="OrthoDB" id="443402at2759"/>
<accession>A0A1L7X5U5</accession>
<evidence type="ECO:0000313" key="3">
    <source>
        <dbReference type="EMBL" id="CZR60408.1"/>
    </source>
</evidence>
<dbReference type="AlphaFoldDB" id="A0A1L7X5U5"/>